<name>A0ACB7SB86_HYAAI</name>
<dbReference type="EMBL" id="CM023484">
    <property type="protein sequence ID" value="KAH6932128.1"/>
    <property type="molecule type" value="Genomic_DNA"/>
</dbReference>
<accession>A0ACB7SB86</accession>
<dbReference type="Proteomes" id="UP000821845">
    <property type="component" value="Chromosome 4"/>
</dbReference>
<comment type="caution">
    <text evidence="1">The sequence shown here is derived from an EMBL/GenBank/DDBJ whole genome shotgun (WGS) entry which is preliminary data.</text>
</comment>
<organism evidence="1 2">
    <name type="scientific">Hyalomma asiaticum</name>
    <name type="common">Tick</name>
    <dbReference type="NCBI Taxonomy" id="266040"/>
    <lineage>
        <taxon>Eukaryota</taxon>
        <taxon>Metazoa</taxon>
        <taxon>Ecdysozoa</taxon>
        <taxon>Arthropoda</taxon>
        <taxon>Chelicerata</taxon>
        <taxon>Arachnida</taxon>
        <taxon>Acari</taxon>
        <taxon>Parasitiformes</taxon>
        <taxon>Ixodida</taxon>
        <taxon>Ixodoidea</taxon>
        <taxon>Ixodidae</taxon>
        <taxon>Hyalomminae</taxon>
        <taxon>Hyalomma</taxon>
    </lineage>
</organism>
<sequence>MSPEDEQLQEAKRTTALKPHYPRARRSRRSLSTVPAFVVVLLSTAGCSVVLGALVSLYTAYSAHADLRAHGITIDVRTNKFNMSSLEDTSCQSLFCHWNKNYIMGVVDDAKDPCDDFYAHVCNPQRWYRAGSSRVLRPFADFSAAQLIEDMERFFRYYVELRGKPVGDNFLARMMWVYDACRRGTGAKRNASAELADIFNALGLSGAARPDGAIAARVARVIAFGDRHLRLHPLFKVHVWAGGGTKATASYDLVLSAPDTLYHRFIINYPGSTDSQYVDLVARALTHVLRNDSSIFHGQKNYAVGEAIGNNDVVLGRAAHDASSREVYVT</sequence>
<keyword evidence="2" id="KW-1185">Reference proteome</keyword>
<evidence type="ECO:0000313" key="2">
    <source>
        <dbReference type="Proteomes" id="UP000821845"/>
    </source>
</evidence>
<gene>
    <name evidence="1" type="ORF">HPB50_003031</name>
</gene>
<proteinExistence type="predicted"/>
<evidence type="ECO:0000313" key="1">
    <source>
        <dbReference type="EMBL" id="KAH6932128.1"/>
    </source>
</evidence>
<protein>
    <submittedName>
        <fullName evidence="1">Uncharacterized protein</fullName>
    </submittedName>
</protein>
<reference evidence="1" key="1">
    <citation type="submission" date="2020-05" db="EMBL/GenBank/DDBJ databases">
        <title>Large-scale comparative analyses of tick genomes elucidate their genetic diversity and vector capacities.</title>
        <authorList>
            <person name="Jia N."/>
            <person name="Wang J."/>
            <person name="Shi W."/>
            <person name="Du L."/>
            <person name="Sun Y."/>
            <person name="Zhan W."/>
            <person name="Jiang J."/>
            <person name="Wang Q."/>
            <person name="Zhang B."/>
            <person name="Ji P."/>
            <person name="Sakyi L.B."/>
            <person name="Cui X."/>
            <person name="Yuan T."/>
            <person name="Jiang B."/>
            <person name="Yang W."/>
            <person name="Lam T.T.-Y."/>
            <person name="Chang Q."/>
            <person name="Ding S."/>
            <person name="Wang X."/>
            <person name="Zhu J."/>
            <person name="Ruan X."/>
            <person name="Zhao L."/>
            <person name="Wei J."/>
            <person name="Que T."/>
            <person name="Du C."/>
            <person name="Cheng J."/>
            <person name="Dai P."/>
            <person name="Han X."/>
            <person name="Huang E."/>
            <person name="Gao Y."/>
            <person name="Liu J."/>
            <person name="Shao H."/>
            <person name="Ye R."/>
            <person name="Li L."/>
            <person name="Wei W."/>
            <person name="Wang X."/>
            <person name="Wang C."/>
            <person name="Yang T."/>
            <person name="Huo Q."/>
            <person name="Li W."/>
            <person name="Guo W."/>
            <person name="Chen H."/>
            <person name="Zhou L."/>
            <person name="Ni X."/>
            <person name="Tian J."/>
            <person name="Zhou Y."/>
            <person name="Sheng Y."/>
            <person name="Liu T."/>
            <person name="Pan Y."/>
            <person name="Xia L."/>
            <person name="Li J."/>
            <person name="Zhao F."/>
            <person name="Cao W."/>
        </authorList>
    </citation>
    <scope>NUCLEOTIDE SEQUENCE</scope>
    <source>
        <strain evidence="1">Hyas-2018</strain>
    </source>
</reference>